<accession>A0A7N0TWZ6</accession>
<dbReference type="Pfam" id="PF00403">
    <property type="entry name" value="HMA"/>
    <property type="match status" value="1"/>
</dbReference>
<evidence type="ECO:0000313" key="4">
    <source>
        <dbReference type="Proteomes" id="UP000594263"/>
    </source>
</evidence>
<evidence type="ECO:0000259" key="2">
    <source>
        <dbReference type="PROSITE" id="PS50846"/>
    </source>
</evidence>
<dbReference type="Gene3D" id="3.30.70.100">
    <property type="match status" value="1"/>
</dbReference>
<feature type="compositionally biased region" description="Polar residues" evidence="1">
    <location>
        <begin position="44"/>
        <end position="54"/>
    </location>
</feature>
<dbReference type="PANTHER" id="PTHR46119:SF8">
    <property type="entry name" value="OS08G0405700 PROTEIN"/>
    <property type="match status" value="1"/>
</dbReference>
<dbReference type="InterPro" id="IPR036163">
    <property type="entry name" value="HMA_dom_sf"/>
</dbReference>
<evidence type="ECO:0000313" key="3">
    <source>
        <dbReference type="EnsemblPlants" id="Kaladp0047s0131.1.v1.1"/>
    </source>
</evidence>
<feature type="domain" description="HMA" evidence="2">
    <location>
        <begin position="128"/>
        <end position="194"/>
    </location>
</feature>
<dbReference type="EnsemblPlants" id="Kaladp0047s0131.1.v1.1">
    <property type="protein sequence ID" value="Kaladp0047s0131.1.v1.1"/>
    <property type="gene ID" value="Kaladp0047s0131.v1.1"/>
</dbReference>
<dbReference type="OMA" id="PATNNDV"/>
<dbReference type="AlphaFoldDB" id="A0A7N0TWZ6"/>
<dbReference type="CDD" id="cd00371">
    <property type="entry name" value="HMA"/>
    <property type="match status" value="1"/>
</dbReference>
<dbReference type="Proteomes" id="UP000594263">
    <property type="component" value="Unplaced"/>
</dbReference>
<protein>
    <recommendedName>
        <fullName evidence="2">HMA domain-containing protein</fullName>
    </recommendedName>
</protein>
<evidence type="ECO:0000256" key="1">
    <source>
        <dbReference type="SAM" id="MobiDB-lite"/>
    </source>
</evidence>
<proteinExistence type="predicted"/>
<dbReference type="PROSITE" id="PS51257">
    <property type="entry name" value="PROKAR_LIPOPROTEIN"/>
    <property type="match status" value="1"/>
</dbReference>
<dbReference type="GO" id="GO:0046872">
    <property type="term" value="F:metal ion binding"/>
    <property type="evidence" value="ECO:0007669"/>
    <property type="project" value="InterPro"/>
</dbReference>
<sequence>MKSCGAGGSGKKKMKMKMRAGFMCQTTMASVACMSRDNAVRSSSVVVPRKTSSGRWVAEHAKSSSCRRSDASSSSSSCSAGAKYMRLAESPNLNTSAGKQARGRYGAQSRSVASILSAPEPATNNDVLQVVVMKVSIHCQGCAGQVKKHLSKMEGVTSFSIDVETKRVIVMGHVSPAWVLASLSKVKKAELWTL</sequence>
<dbReference type="PANTHER" id="PTHR46119">
    <property type="entry name" value="OS08G0405700 PROTEIN"/>
    <property type="match status" value="1"/>
</dbReference>
<keyword evidence="4" id="KW-1185">Reference proteome</keyword>
<feature type="region of interest" description="Disordered" evidence="1">
    <location>
        <begin position="44"/>
        <end position="77"/>
    </location>
</feature>
<dbReference type="PROSITE" id="PS50846">
    <property type="entry name" value="HMA_2"/>
    <property type="match status" value="1"/>
</dbReference>
<dbReference type="SUPFAM" id="SSF55008">
    <property type="entry name" value="HMA, heavy metal-associated domain"/>
    <property type="match status" value="1"/>
</dbReference>
<feature type="compositionally biased region" description="Basic and acidic residues" evidence="1">
    <location>
        <begin position="57"/>
        <end position="70"/>
    </location>
</feature>
<name>A0A7N0TWZ6_KALFE</name>
<organism evidence="3 4">
    <name type="scientific">Kalanchoe fedtschenkoi</name>
    <name type="common">Lavender scallops</name>
    <name type="synonym">South American air plant</name>
    <dbReference type="NCBI Taxonomy" id="63787"/>
    <lineage>
        <taxon>Eukaryota</taxon>
        <taxon>Viridiplantae</taxon>
        <taxon>Streptophyta</taxon>
        <taxon>Embryophyta</taxon>
        <taxon>Tracheophyta</taxon>
        <taxon>Spermatophyta</taxon>
        <taxon>Magnoliopsida</taxon>
        <taxon>eudicotyledons</taxon>
        <taxon>Gunneridae</taxon>
        <taxon>Pentapetalae</taxon>
        <taxon>Saxifragales</taxon>
        <taxon>Crassulaceae</taxon>
        <taxon>Kalanchoe</taxon>
    </lineage>
</organism>
<dbReference type="Gramene" id="Kaladp0047s0131.1.v1.1">
    <property type="protein sequence ID" value="Kaladp0047s0131.1.v1.1"/>
    <property type="gene ID" value="Kaladp0047s0131.v1.1"/>
</dbReference>
<dbReference type="InterPro" id="IPR006121">
    <property type="entry name" value="HMA_dom"/>
</dbReference>
<dbReference type="InterPro" id="IPR044526">
    <property type="entry name" value="NAKR1-3"/>
</dbReference>
<reference evidence="3" key="1">
    <citation type="submission" date="2021-01" db="UniProtKB">
        <authorList>
            <consortium name="EnsemblPlants"/>
        </authorList>
    </citation>
    <scope>IDENTIFICATION</scope>
</reference>